<accession>A0A131XQ54</accession>
<evidence type="ECO:0000313" key="8">
    <source>
        <dbReference type="EMBL" id="JAP69353.1"/>
    </source>
</evidence>
<protein>
    <submittedName>
        <fullName evidence="8">Putative homeodomain-containing protein</fullName>
    </submittedName>
</protein>
<dbReference type="PROSITE" id="PS00027">
    <property type="entry name" value="HOMEOBOX_1"/>
    <property type="match status" value="1"/>
</dbReference>
<dbReference type="InterPro" id="IPR001356">
    <property type="entry name" value="HD"/>
</dbReference>
<comment type="subcellular location">
    <subcellularLocation>
        <location evidence="1 5 6">Nucleus</location>
    </subcellularLocation>
</comment>
<feature type="domain" description="Homeobox" evidence="7">
    <location>
        <begin position="17"/>
        <end position="77"/>
    </location>
</feature>
<dbReference type="GO" id="GO:0000978">
    <property type="term" value="F:RNA polymerase II cis-regulatory region sequence-specific DNA binding"/>
    <property type="evidence" value="ECO:0007669"/>
    <property type="project" value="TreeGrafter"/>
</dbReference>
<dbReference type="InterPro" id="IPR009057">
    <property type="entry name" value="Homeodomain-like_sf"/>
</dbReference>
<keyword evidence="2 5" id="KW-0238">DNA-binding</keyword>
<evidence type="ECO:0000256" key="5">
    <source>
        <dbReference type="PROSITE-ProRule" id="PRU00108"/>
    </source>
</evidence>
<dbReference type="PANTHER" id="PTHR24327:SF41">
    <property type="entry name" value="BRAIN-SPECIFIC HOMEOBOX PROTEIN"/>
    <property type="match status" value="1"/>
</dbReference>
<dbReference type="GO" id="GO:0005634">
    <property type="term" value="C:nucleus"/>
    <property type="evidence" value="ECO:0007669"/>
    <property type="project" value="UniProtKB-SubCell"/>
</dbReference>
<proteinExistence type="evidence at transcript level"/>
<dbReference type="SUPFAM" id="SSF46689">
    <property type="entry name" value="Homeodomain-like"/>
    <property type="match status" value="1"/>
</dbReference>
<dbReference type="EMBL" id="GEFM01006443">
    <property type="protein sequence ID" value="JAP69353.1"/>
    <property type="molecule type" value="mRNA"/>
</dbReference>
<name>A0A131XQ54_IXORI</name>
<evidence type="ECO:0000259" key="7">
    <source>
        <dbReference type="PROSITE" id="PS50071"/>
    </source>
</evidence>
<dbReference type="AlphaFoldDB" id="A0A131XQ54"/>
<evidence type="ECO:0000256" key="4">
    <source>
        <dbReference type="ARBA" id="ARBA00023242"/>
    </source>
</evidence>
<dbReference type="InterPro" id="IPR050460">
    <property type="entry name" value="Distal-less_Homeobox_TF"/>
</dbReference>
<organism evidence="8">
    <name type="scientific">Ixodes ricinus</name>
    <name type="common">Common tick</name>
    <name type="synonym">Acarus ricinus</name>
    <dbReference type="NCBI Taxonomy" id="34613"/>
    <lineage>
        <taxon>Eukaryota</taxon>
        <taxon>Metazoa</taxon>
        <taxon>Ecdysozoa</taxon>
        <taxon>Arthropoda</taxon>
        <taxon>Chelicerata</taxon>
        <taxon>Arachnida</taxon>
        <taxon>Acari</taxon>
        <taxon>Parasitiformes</taxon>
        <taxon>Ixodida</taxon>
        <taxon>Ixodoidea</taxon>
        <taxon>Ixodidae</taxon>
        <taxon>Ixodinae</taxon>
        <taxon>Ixodes</taxon>
    </lineage>
</organism>
<feature type="DNA-binding region" description="Homeobox" evidence="5">
    <location>
        <begin position="19"/>
        <end position="78"/>
    </location>
</feature>
<keyword evidence="4 5" id="KW-0539">Nucleus</keyword>
<dbReference type="InterPro" id="IPR000047">
    <property type="entry name" value="HTH_motif"/>
</dbReference>
<dbReference type="Pfam" id="PF00046">
    <property type="entry name" value="Homeodomain"/>
    <property type="match status" value="1"/>
</dbReference>
<keyword evidence="3 5" id="KW-0371">Homeobox</keyword>
<dbReference type="SMART" id="SM00389">
    <property type="entry name" value="HOX"/>
    <property type="match status" value="1"/>
</dbReference>
<dbReference type="Gene3D" id="1.10.10.60">
    <property type="entry name" value="Homeodomain-like"/>
    <property type="match status" value="1"/>
</dbReference>
<evidence type="ECO:0000256" key="1">
    <source>
        <dbReference type="ARBA" id="ARBA00004123"/>
    </source>
</evidence>
<evidence type="ECO:0000256" key="3">
    <source>
        <dbReference type="ARBA" id="ARBA00023155"/>
    </source>
</evidence>
<sequence length="89" mass="10734">MPPLVSLPSPFPSKVLLSRTRTFERYSAYQRSQLEQAYQRSRFISYEQKDQLARSLGLSKNQIQFWFQNRRSKEKKLLQKHKFPSHFGR</sequence>
<dbReference type="InterPro" id="IPR017970">
    <property type="entry name" value="Homeobox_CS"/>
</dbReference>
<reference evidence="8" key="1">
    <citation type="submission" date="2016-02" db="EMBL/GenBank/DDBJ databases">
        <title>RNAseq analyses of the midgut from blood- or serum-fed Ixodes ricinus ticks.</title>
        <authorList>
            <person name="Perner J."/>
            <person name="Provaznik J."/>
            <person name="Schrenkova J."/>
            <person name="Urbanova V."/>
            <person name="Ribeiro J.M."/>
            <person name="Kopacek P."/>
        </authorList>
    </citation>
    <scope>NUCLEOTIDE SEQUENCE</scope>
    <source>
        <tissue evidence="8">Gut</tissue>
    </source>
</reference>
<dbReference type="CDD" id="cd00086">
    <property type="entry name" value="homeodomain"/>
    <property type="match status" value="1"/>
</dbReference>
<dbReference type="PRINTS" id="PR00031">
    <property type="entry name" value="HTHREPRESSR"/>
</dbReference>
<evidence type="ECO:0000256" key="6">
    <source>
        <dbReference type="RuleBase" id="RU000682"/>
    </source>
</evidence>
<dbReference type="GO" id="GO:0000981">
    <property type="term" value="F:DNA-binding transcription factor activity, RNA polymerase II-specific"/>
    <property type="evidence" value="ECO:0007669"/>
    <property type="project" value="InterPro"/>
</dbReference>
<dbReference type="PANTHER" id="PTHR24327">
    <property type="entry name" value="HOMEOBOX PROTEIN"/>
    <property type="match status" value="1"/>
</dbReference>
<dbReference type="PROSITE" id="PS50071">
    <property type="entry name" value="HOMEOBOX_2"/>
    <property type="match status" value="1"/>
</dbReference>
<evidence type="ECO:0000256" key="2">
    <source>
        <dbReference type="ARBA" id="ARBA00023125"/>
    </source>
</evidence>